<dbReference type="PANTHER" id="PTHR15032:SF4">
    <property type="entry name" value="N-ACYL-PHOSPHATIDYLETHANOLAMINE-HYDROLYZING PHOSPHOLIPASE D"/>
    <property type="match status" value="1"/>
</dbReference>
<dbReference type="Pfam" id="PF12706">
    <property type="entry name" value="Lactamase_B_2"/>
    <property type="match status" value="1"/>
</dbReference>
<dbReference type="InterPro" id="IPR036866">
    <property type="entry name" value="RibonucZ/Hydroxyglut_hydro"/>
</dbReference>
<reference evidence="2 3" key="2">
    <citation type="submission" date="2020-04" db="EMBL/GenBank/DDBJ databases">
        <title>Complete genome sequence of Alteromonas pelagimontana 5.12T.</title>
        <authorList>
            <person name="Sinha R.K."/>
            <person name="Krishnan K.P."/>
            <person name="Kurian J.P."/>
        </authorList>
    </citation>
    <scope>NUCLEOTIDE SEQUENCE [LARGE SCALE GENOMIC DNA]</scope>
    <source>
        <strain evidence="2 3">5.12</strain>
    </source>
</reference>
<dbReference type="InterPro" id="IPR001279">
    <property type="entry name" value="Metallo-B-lactamas"/>
</dbReference>
<dbReference type="PANTHER" id="PTHR15032">
    <property type="entry name" value="N-ACYL-PHOSPHATIDYLETHANOLAMINE-HYDROLYZING PHOSPHOLIPASE D"/>
    <property type="match status" value="1"/>
</dbReference>
<organism evidence="2 3">
    <name type="scientific">Alteromonas pelagimontana</name>
    <dbReference type="NCBI Taxonomy" id="1858656"/>
    <lineage>
        <taxon>Bacteria</taxon>
        <taxon>Pseudomonadati</taxon>
        <taxon>Pseudomonadota</taxon>
        <taxon>Gammaproteobacteria</taxon>
        <taxon>Alteromonadales</taxon>
        <taxon>Alteromonadaceae</taxon>
        <taxon>Alteromonas/Salinimonas group</taxon>
        <taxon>Alteromonas</taxon>
    </lineage>
</organism>
<evidence type="ECO:0000313" key="2">
    <source>
        <dbReference type="EMBL" id="QJR82851.1"/>
    </source>
</evidence>
<evidence type="ECO:0000313" key="3">
    <source>
        <dbReference type="Proteomes" id="UP000219285"/>
    </source>
</evidence>
<keyword evidence="3" id="KW-1185">Reference proteome</keyword>
<protein>
    <submittedName>
        <fullName evidence="2">Hydrolase</fullName>
    </submittedName>
</protein>
<sequence>MRHPIALLFVGFGMLLFAAGYAINNHLASSGVGDMTSSAHFKDGKFSNDEPVAENSVWKILSIMKRSIMDEKIDPIPKTAIPVKSVTSSQLENLPDEGVFTVKLGHSSILLKVNGELWLLDPVFSERASPFSFTGPKRFHAPPISLSDLPHIDRVLISHNHYDHLDKPTMKALAKKAGAYFVPLGVKSDLVKWGIDPESIHEFDWWQEKTLPAGMVAFTPSRHFSGRALTDGNTSLWGSWVLKTAYESLFFSGDSGYFSGFKQIGERFGPFDLTMIEAGAYDKDWPEIHMTPEQSVQAHLDLQGRTMIPIHNGTFNLAFHPWYEPLERVLNAADANEVVLSTPMFGEVTGPDYPANVKRWWRDVMSSTAGSDQK</sequence>
<name>A0A6M4MI39_9ALTE</name>
<proteinExistence type="predicted"/>
<dbReference type="GO" id="GO:0005737">
    <property type="term" value="C:cytoplasm"/>
    <property type="evidence" value="ECO:0007669"/>
    <property type="project" value="TreeGrafter"/>
</dbReference>
<dbReference type="OrthoDB" id="9805728at2"/>
<gene>
    <name evidence="2" type="ORF">CA267_012795</name>
</gene>
<dbReference type="Gene3D" id="3.60.15.10">
    <property type="entry name" value="Ribonuclease Z/Hydroxyacylglutathione hydrolase-like"/>
    <property type="match status" value="1"/>
</dbReference>
<reference evidence="3" key="1">
    <citation type="submission" date="2014-12" db="EMBL/GenBank/DDBJ databases">
        <title>Complete genome sequence of a multi-drug resistant Klebsiella pneumoniae.</title>
        <authorList>
            <person name="Hua X."/>
            <person name="Chen Q."/>
            <person name="Li X."/>
            <person name="Feng Y."/>
            <person name="Ruan Z."/>
            <person name="Yu Y."/>
        </authorList>
    </citation>
    <scope>NUCLEOTIDE SEQUENCE [LARGE SCALE GENOMIC DNA]</scope>
    <source>
        <strain evidence="3">5.12</strain>
    </source>
</reference>
<dbReference type="SUPFAM" id="SSF56281">
    <property type="entry name" value="Metallo-hydrolase/oxidoreductase"/>
    <property type="match status" value="1"/>
</dbReference>
<keyword evidence="2" id="KW-0378">Hydrolase</keyword>
<dbReference type="GO" id="GO:0016787">
    <property type="term" value="F:hydrolase activity"/>
    <property type="evidence" value="ECO:0007669"/>
    <property type="project" value="UniProtKB-KW"/>
</dbReference>
<dbReference type="Proteomes" id="UP000219285">
    <property type="component" value="Chromosome"/>
</dbReference>
<feature type="domain" description="Metallo-beta-lactamase" evidence="1">
    <location>
        <begin position="119"/>
        <end position="311"/>
    </location>
</feature>
<accession>A0A6M4MI39</accession>
<dbReference type="EMBL" id="CP052766">
    <property type="protein sequence ID" value="QJR82851.1"/>
    <property type="molecule type" value="Genomic_DNA"/>
</dbReference>
<dbReference type="AlphaFoldDB" id="A0A6M4MI39"/>
<evidence type="ECO:0000259" key="1">
    <source>
        <dbReference type="Pfam" id="PF12706"/>
    </source>
</evidence>
<dbReference type="KEGG" id="apel:CA267_012795"/>